<protein>
    <submittedName>
        <fullName evidence="2">Uncharacterized protein</fullName>
    </submittedName>
</protein>
<evidence type="ECO:0000313" key="2">
    <source>
        <dbReference type="EMBL" id="CAF4508730.1"/>
    </source>
</evidence>
<reference evidence="2" key="1">
    <citation type="submission" date="2021-02" db="EMBL/GenBank/DDBJ databases">
        <authorList>
            <person name="Nowell W R."/>
        </authorList>
    </citation>
    <scope>NUCLEOTIDE SEQUENCE</scope>
</reference>
<proteinExistence type="predicted"/>
<comment type="caution">
    <text evidence="2">The sequence shown here is derived from an EMBL/GenBank/DDBJ whole genome shotgun (WGS) entry which is preliminary data.</text>
</comment>
<name>A0A820VYA4_9BILA</name>
<dbReference type="EMBL" id="CAJOBS010000151">
    <property type="protein sequence ID" value="CAF4508730.1"/>
    <property type="molecule type" value="Genomic_DNA"/>
</dbReference>
<organism evidence="2 3">
    <name type="scientific">Rotaria socialis</name>
    <dbReference type="NCBI Taxonomy" id="392032"/>
    <lineage>
        <taxon>Eukaryota</taxon>
        <taxon>Metazoa</taxon>
        <taxon>Spiralia</taxon>
        <taxon>Gnathifera</taxon>
        <taxon>Rotifera</taxon>
        <taxon>Eurotatoria</taxon>
        <taxon>Bdelloidea</taxon>
        <taxon>Philodinida</taxon>
        <taxon>Philodinidae</taxon>
        <taxon>Rotaria</taxon>
    </lineage>
</organism>
<dbReference type="EMBL" id="CAJNYV010003419">
    <property type="protein sequence ID" value="CAF3567038.1"/>
    <property type="molecule type" value="Genomic_DNA"/>
</dbReference>
<evidence type="ECO:0000313" key="1">
    <source>
        <dbReference type="EMBL" id="CAF3567038.1"/>
    </source>
</evidence>
<dbReference type="Proteomes" id="UP000663865">
    <property type="component" value="Unassembled WGS sequence"/>
</dbReference>
<sequence>MLRQVSLELFIFASKTKNILDFFPLHSFLSIQTTVLALKIKEAISNTPVIHFYSHAAVFYFIHMAVTALVSPAAIRQQIEQQQPPPYILQSWRREQPNLNDHYLLRQTFLIAPDTAVPFSRLRQHIRNIYDERSRPVIVVHYDPWAKEAITASRAKTASTSTSTSTTGLLQNMDLIRSHTTI</sequence>
<gene>
    <name evidence="1" type="ORF">KIK155_LOCUS19239</name>
    <name evidence="2" type="ORF">TOA249_LOCUS4083</name>
</gene>
<accession>A0A820VYA4</accession>
<dbReference type="Proteomes" id="UP000663838">
    <property type="component" value="Unassembled WGS sequence"/>
</dbReference>
<evidence type="ECO:0000313" key="3">
    <source>
        <dbReference type="Proteomes" id="UP000663838"/>
    </source>
</evidence>
<dbReference type="AlphaFoldDB" id="A0A820VYA4"/>